<dbReference type="AlphaFoldDB" id="A0A2J6SW37"/>
<dbReference type="Proteomes" id="UP000235371">
    <property type="component" value="Unassembled WGS sequence"/>
</dbReference>
<dbReference type="STRING" id="1095630.A0A2J6SW37"/>
<sequence length="158" mass="17808">MSTSAISFEDARTALAEDGFYCIQDPTVGLRISEMERNSSQFSSSSKAGLEFCKSNVLKDERIRTILESSFDWCGLGYYQRIAEDQGHIFQLRKGGEKPDILCVHLWSKGSRVIYYRGSHLIPWKSVRAANRMWEIPFAALARAGILGTEIFFENGGL</sequence>
<dbReference type="RefSeq" id="XP_024731889.1">
    <property type="nucleotide sequence ID" value="XM_024875558.1"/>
</dbReference>
<protein>
    <submittedName>
        <fullName evidence="1">Uncharacterized protein</fullName>
    </submittedName>
</protein>
<organism evidence="1 2">
    <name type="scientific">Hyaloscypha bicolor E</name>
    <dbReference type="NCBI Taxonomy" id="1095630"/>
    <lineage>
        <taxon>Eukaryota</taxon>
        <taxon>Fungi</taxon>
        <taxon>Dikarya</taxon>
        <taxon>Ascomycota</taxon>
        <taxon>Pezizomycotina</taxon>
        <taxon>Leotiomycetes</taxon>
        <taxon>Helotiales</taxon>
        <taxon>Hyaloscyphaceae</taxon>
        <taxon>Hyaloscypha</taxon>
        <taxon>Hyaloscypha bicolor</taxon>
    </lineage>
</organism>
<evidence type="ECO:0000313" key="2">
    <source>
        <dbReference type="Proteomes" id="UP000235371"/>
    </source>
</evidence>
<reference evidence="1 2" key="1">
    <citation type="submission" date="2016-04" db="EMBL/GenBank/DDBJ databases">
        <title>A degradative enzymes factory behind the ericoid mycorrhizal symbiosis.</title>
        <authorList>
            <consortium name="DOE Joint Genome Institute"/>
            <person name="Martino E."/>
            <person name="Morin E."/>
            <person name="Grelet G."/>
            <person name="Kuo A."/>
            <person name="Kohler A."/>
            <person name="Daghino S."/>
            <person name="Barry K."/>
            <person name="Choi C."/>
            <person name="Cichocki N."/>
            <person name="Clum A."/>
            <person name="Copeland A."/>
            <person name="Hainaut M."/>
            <person name="Haridas S."/>
            <person name="Labutti K."/>
            <person name="Lindquist E."/>
            <person name="Lipzen A."/>
            <person name="Khouja H.-R."/>
            <person name="Murat C."/>
            <person name="Ohm R."/>
            <person name="Olson A."/>
            <person name="Spatafora J."/>
            <person name="Veneault-Fourrey C."/>
            <person name="Henrissat B."/>
            <person name="Grigoriev I."/>
            <person name="Martin F."/>
            <person name="Perotto S."/>
        </authorList>
    </citation>
    <scope>NUCLEOTIDE SEQUENCE [LARGE SCALE GENOMIC DNA]</scope>
    <source>
        <strain evidence="1 2">E</strain>
    </source>
</reference>
<evidence type="ECO:0000313" key="1">
    <source>
        <dbReference type="EMBL" id="PMD54985.1"/>
    </source>
</evidence>
<proteinExistence type="predicted"/>
<dbReference type="InParanoid" id="A0A2J6SW37"/>
<dbReference type="GeneID" id="36583638"/>
<dbReference type="EMBL" id="KZ613856">
    <property type="protein sequence ID" value="PMD54985.1"/>
    <property type="molecule type" value="Genomic_DNA"/>
</dbReference>
<gene>
    <name evidence="1" type="ORF">K444DRAFT_538635</name>
</gene>
<accession>A0A2J6SW37</accession>
<keyword evidence="2" id="KW-1185">Reference proteome</keyword>
<dbReference type="OrthoDB" id="5068804at2759"/>
<name>A0A2J6SW37_9HELO</name>